<organism evidence="4 5">
    <name type="scientific">Clathrospora elynae</name>
    <dbReference type="NCBI Taxonomy" id="706981"/>
    <lineage>
        <taxon>Eukaryota</taxon>
        <taxon>Fungi</taxon>
        <taxon>Dikarya</taxon>
        <taxon>Ascomycota</taxon>
        <taxon>Pezizomycotina</taxon>
        <taxon>Dothideomycetes</taxon>
        <taxon>Pleosporomycetidae</taxon>
        <taxon>Pleosporales</taxon>
        <taxon>Diademaceae</taxon>
        <taxon>Clathrospora</taxon>
    </lineage>
</organism>
<keyword evidence="3" id="KW-0812">Transmembrane</keyword>
<keyword evidence="3" id="KW-1133">Transmembrane helix</keyword>
<evidence type="ECO:0000256" key="3">
    <source>
        <dbReference type="SAM" id="Phobius"/>
    </source>
</evidence>
<dbReference type="AlphaFoldDB" id="A0A6A5S7U8"/>
<reference evidence="4" key="1">
    <citation type="journal article" date="2020" name="Stud. Mycol.">
        <title>101 Dothideomycetes genomes: a test case for predicting lifestyles and emergence of pathogens.</title>
        <authorList>
            <person name="Haridas S."/>
            <person name="Albert R."/>
            <person name="Binder M."/>
            <person name="Bloem J."/>
            <person name="Labutti K."/>
            <person name="Salamov A."/>
            <person name="Andreopoulos B."/>
            <person name="Baker S."/>
            <person name="Barry K."/>
            <person name="Bills G."/>
            <person name="Bluhm B."/>
            <person name="Cannon C."/>
            <person name="Castanera R."/>
            <person name="Culley D."/>
            <person name="Daum C."/>
            <person name="Ezra D."/>
            <person name="Gonzalez J."/>
            <person name="Henrissat B."/>
            <person name="Kuo A."/>
            <person name="Liang C."/>
            <person name="Lipzen A."/>
            <person name="Lutzoni F."/>
            <person name="Magnuson J."/>
            <person name="Mondo S."/>
            <person name="Nolan M."/>
            <person name="Ohm R."/>
            <person name="Pangilinan J."/>
            <person name="Park H.-J."/>
            <person name="Ramirez L."/>
            <person name="Alfaro M."/>
            <person name="Sun H."/>
            <person name="Tritt A."/>
            <person name="Yoshinaga Y."/>
            <person name="Zwiers L.-H."/>
            <person name="Turgeon B."/>
            <person name="Goodwin S."/>
            <person name="Spatafora J."/>
            <person name="Crous P."/>
            <person name="Grigoriev I."/>
        </authorList>
    </citation>
    <scope>NUCLEOTIDE SEQUENCE</scope>
    <source>
        <strain evidence="4">CBS 161.51</strain>
    </source>
</reference>
<sequence length="247" mass="28644">MTFEHKRLLDGEDEGLADAESQHRELPHRTKLPILKQSWLPVALVVYSVIATVLLIVPQLYMSPNPHLPYSPITDRIQSTVQNVYPESHSVFSKEPSEDVNAAWAKLVAPMLIQATESEVKATNEDPAERLELIQGGYLGSLGVFHELHCLRRLYWHMYDEIYFANMTEMDREYERGHARHCIETLRLSLMCQANTALYTFEWDESRRKKQHLTSKAQRQCIRWDPVYEWASGRSVGLNPQFHVPNN</sequence>
<accession>A0A6A5S7U8</accession>
<evidence type="ECO:0000313" key="5">
    <source>
        <dbReference type="Proteomes" id="UP000800038"/>
    </source>
</evidence>
<gene>
    <name evidence="4" type="ORF">EJ02DRAFT_415491</name>
</gene>
<dbReference type="Proteomes" id="UP000800038">
    <property type="component" value="Unassembled WGS sequence"/>
</dbReference>
<feature type="compositionally biased region" description="Basic and acidic residues" evidence="2">
    <location>
        <begin position="1"/>
        <end position="10"/>
    </location>
</feature>
<evidence type="ECO:0000256" key="2">
    <source>
        <dbReference type="SAM" id="MobiDB-lite"/>
    </source>
</evidence>
<keyword evidence="3" id="KW-0472">Membrane</keyword>
<name>A0A6A5S7U8_9PLEO</name>
<dbReference type="GO" id="GO:0043386">
    <property type="term" value="P:mycotoxin biosynthetic process"/>
    <property type="evidence" value="ECO:0007669"/>
    <property type="project" value="InterPro"/>
</dbReference>
<feature type="region of interest" description="Disordered" evidence="2">
    <location>
        <begin position="1"/>
        <end position="23"/>
    </location>
</feature>
<evidence type="ECO:0008006" key="6">
    <source>
        <dbReference type="Google" id="ProtNLM"/>
    </source>
</evidence>
<evidence type="ECO:0000256" key="1">
    <source>
        <dbReference type="ARBA" id="ARBA00035112"/>
    </source>
</evidence>
<proteinExistence type="inferred from homology"/>
<dbReference type="InterPro" id="IPR021765">
    <property type="entry name" value="UstYa-like"/>
</dbReference>
<evidence type="ECO:0000313" key="4">
    <source>
        <dbReference type="EMBL" id="KAF1935604.1"/>
    </source>
</evidence>
<dbReference type="EMBL" id="ML976252">
    <property type="protein sequence ID" value="KAF1935604.1"/>
    <property type="molecule type" value="Genomic_DNA"/>
</dbReference>
<dbReference type="Pfam" id="PF11807">
    <property type="entry name" value="UstYa"/>
    <property type="match status" value="1"/>
</dbReference>
<keyword evidence="5" id="KW-1185">Reference proteome</keyword>
<dbReference type="PANTHER" id="PTHR33365:SF12">
    <property type="entry name" value="TAT PATHWAY SIGNAL SEQUENCE"/>
    <property type="match status" value="1"/>
</dbReference>
<protein>
    <recommendedName>
        <fullName evidence="6">Cyclochlorotine biosynthesis protein O</fullName>
    </recommendedName>
</protein>
<dbReference type="PANTHER" id="PTHR33365">
    <property type="entry name" value="YALI0B05434P"/>
    <property type="match status" value="1"/>
</dbReference>
<dbReference type="OrthoDB" id="3687641at2759"/>
<comment type="similarity">
    <text evidence="1">Belongs to the ustYa family.</text>
</comment>
<feature type="transmembrane region" description="Helical" evidence="3">
    <location>
        <begin position="39"/>
        <end position="61"/>
    </location>
</feature>